<dbReference type="InterPro" id="IPR018711">
    <property type="entry name" value="NAGPA"/>
</dbReference>
<dbReference type="SUPFAM" id="SSF49785">
    <property type="entry name" value="Galactose-binding domain-like"/>
    <property type="match status" value="1"/>
</dbReference>
<evidence type="ECO:0000259" key="2">
    <source>
        <dbReference type="PROSITE" id="PS51272"/>
    </source>
</evidence>
<keyword evidence="1" id="KW-0732">Signal</keyword>
<dbReference type="PANTHER" id="PTHR40446">
    <property type="entry name" value="N-ACETYLGLUCOSAMINE-1-PHOSPHODIESTER ALPHA-N-ACETYLGLUCOSAMINIDASE"/>
    <property type="match status" value="1"/>
</dbReference>
<dbReference type="RefSeq" id="WP_071061048.1">
    <property type="nucleotide sequence ID" value="NZ_MKIE01000001.1"/>
</dbReference>
<accession>A0A1S1VCJ0</accession>
<dbReference type="InterPro" id="IPR008979">
    <property type="entry name" value="Galactose-bd-like_sf"/>
</dbReference>
<gene>
    <name evidence="3" type="primary">ancA_1</name>
    <name evidence="3" type="ORF">EUAN_03730</name>
</gene>
<dbReference type="Gene3D" id="2.60.40.1080">
    <property type="match status" value="1"/>
</dbReference>
<dbReference type="InterPro" id="IPR001119">
    <property type="entry name" value="SLH_dom"/>
</dbReference>
<evidence type="ECO:0000313" key="4">
    <source>
        <dbReference type="Proteomes" id="UP000180254"/>
    </source>
</evidence>
<dbReference type="PANTHER" id="PTHR40446:SF2">
    <property type="entry name" value="N-ACETYLGLUCOSAMINE-1-PHOSPHODIESTER ALPHA-N-ACETYLGLUCOSAMINIDASE"/>
    <property type="match status" value="1"/>
</dbReference>
<name>A0A1S1VCJ0_9FIRM</name>
<sequence>MSFRIKIKRGIAVALSAAIMLGSAGNIAVLQEVAFASGESLSIGRVVDESTKTIGPDMHQTIYEVEGSSGVQKVYKLEMDPYNEYFKVATSLSNGKLAGHQTTTGMANTFYTGGNPVVGAINGDFYDIPSGIPIGMMIMDGEIVATSSNWHAIGFNKSDYTVIGTPEFDISFSADSMATEKVKINHVNKNRSVSDLILYTPKYAENTRTNEYGTEVVLKVLSGRPEAGKTMTAEVVEIIDEKGSAALRDGFVVLSGHGEKRDKLRKLKVGETVSMDFKVDGQWANTVEAIGGRDILLKNGVVQEGLDNTKNPRTAIGVKSDGKIVALAVDGRQAGFSEGISLRDLAVMMKEMGVVNALNLDGGGSTTFATRQPGEEGVSLVNRPSDGKERANANGLLFISTAPSGALEKLVISPSKLRVFAGSEYSLSVKGADKYYNPAQISDTVFWATEGGVGEISSTGRFKASSSGASGKIKALSGGAAGEIPVEVVSKVDEIKLSHSSVSVDPGKKIDLNAEAYVDGKKVVVSDSSFTWTVEGDIGTVDGNGVFTAKDKSGLNGKVVATIGGVKTEVKVSVGKLPVSLEGFESGVDKWIKAGAEYNSIDLSLASKASGAPVRSGNSSMKISYDFTGKPGTSGVYAKAKSYIDIPEYPTKVGMWVYGDGKGHWLRSQFRDGNNEPFTVDFTTSSPGVDWTGWKYVEAKIPEGKVAPIKLDLIVRYMETSTSKKGAGAIYIDDITAIYGNIVVDPGEEPEKPVEDKSVFKDLKGNWSEEYVMKLYEMGVVSGSIDGSGARRYYPESNITRQEFAKLIVASQNIDIVSNSSFKFADDSYIDEWAKPYVYAAYEAGIIEGYVDEDGNKRFNPKANISRAEIVTIIGRSLKQDSSYPVDFADKDSIPEWAAPYVALSVEKGIVNGYDDKTFRPGNSAQRSEVAKMIYFSIK</sequence>
<dbReference type="AlphaFoldDB" id="A0A1S1VCJ0"/>
<comment type="caution">
    <text evidence="3">The sequence shown here is derived from an EMBL/GenBank/DDBJ whole genome shotgun (WGS) entry which is preliminary data.</text>
</comment>
<keyword evidence="4" id="KW-1185">Reference proteome</keyword>
<organism evidence="3 4">
    <name type="scientific">Andreesenia angusta</name>
    <dbReference type="NCBI Taxonomy" id="39480"/>
    <lineage>
        <taxon>Bacteria</taxon>
        <taxon>Bacillati</taxon>
        <taxon>Bacillota</taxon>
        <taxon>Tissierellia</taxon>
        <taxon>Tissierellales</taxon>
        <taxon>Gottschalkiaceae</taxon>
        <taxon>Andreesenia</taxon>
    </lineage>
</organism>
<dbReference type="EMBL" id="MKIE01000001">
    <property type="protein sequence ID" value="OHW63509.1"/>
    <property type="molecule type" value="Genomic_DNA"/>
</dbReference>
<dbReference type="STRING" id="39480.EUAN_03730"/>
<proteinExistence type="predicted"/>
<feature type="chain" id="PRO_5038972516" evidence="1">
    <location>
        <begin position="29"/>
        <end position="939"/>
    </location>
</feature>
<dbReference type="OrthoDB" id="9809781at2"/>
<feature type="signal peptide" evidence="1">
    <location>
        <begin position="1"/>
        <end position="28"/>
    </location>
</feature>
<evidence type="ECO:0000313" key="3">
    <source>
        <dbReference type="EMBL" id="OHW63509.1"/>
    </source>
</evidence>
<feature type="domain" description="SLH" evidence="2">
    <location>
        <begin position="821"/>
        <end position="888"/>
    </location>
</feature>
<dbReference type="Proteomes" id="UP000180254">
    <property type="component" value="Unassembled WGS sequence"/>
</dbReference>
<evidence type="ECO:0000256" key="1">
    <source>
        <dbReference type="SAM" id="SignalP"/>
    </source>
</evidence>
<feature type="domain" description="SLH" evidence="2">
    <location>
        <begin position="755"/>
        <end position="820"/>
    </location>
</feature>
<feature type="domain" description="SLH" evidence="2">
    <location>
        <begin position="889"/>
        <end position="939"/>
    </location>
</feature>
<dbReference type="Pfam" id="PF09992">
    <property type="entry name" value="NAGPA"/>
    <property type="match status" value="1"/>
</dbReference>
<dbReference type="Pfam" id="PF00395">
    <property type="entry name" value="SLH"/>
    <property type="match status" value="3"/>
</dbReference>
<protein>
    <submittedName>
        <fullName evidence="3">Cellulosome-anchoring protein</fullName>
    </submittedName>
</protein>
<dbReference type="PROSITE" id="PS51272">
    <property type="entry name" value="SLH"/>
    <property type="match status" value="3"/>
</dbReference>
<reference evidence="3 4" key="1">
    <citation type="submission" date="2016-09" db="EMBL/GenBank/DDBJ databases">
        <title>Genome sequence of Eubacterium angustum.</title>
        <authorList>
            <person name="Poehlein A."/>
            <person name="Daniel R."/>
        </authorList>
    </citation>
    <scope>NUCLEOTIDE SEQUENCE [LARGE SCALE GENOMIC DNA]</scope>
    <source>
        <strain evidence="3 4">DSM 1989</strain>
    </source>
</reference>
<dbReference type="Gene3D" id="2.60.120.430">
    <property type="entry name" value="Galactose-binding lectin"/>
    <property type="match status" value="1"/>
</dbReference>